<feature type="transmembrane region" description="Helical" evidence="2">
    <location>
        <begin position="145"/>
        <end position="167"/>
    </location>
</feature>
<organism evidence="3 4">
    <name type="scientific">Colocasia esculenta</name>
    <name type="common">Wild taro</name>
    <name type="synonym">Arum esculentum</name>
    <dbReference type="NCBI Taxonomy" id="4460"/>
    <lineage>
        <taxon>Eukaryota</taxon>
        <taxon>Viridiplantae</taxon>
        <taxon>Streptophyta</taxon>
        <taxon>Embryophyta</taxon>
        <taxon>Tracheophyta</taxon>
        <taxon>Spermatophyta</taxon>
        <taxon>Magnoliopsida</taxon>
        <taxon>Liliopsida</taxon>
        <taxon>Araceae</taxon>
        <taxon>Aroideae</taxon>
        <taxon>Colocasieae</taxon>
        <taxon>Colocasia</taxon>
    </lineage>
</organism>
<dbReference type="Proteomes" id="UP000652761">
    <property type="component" value="Unassembled WGS sequence"/>
</dbReference>
<evidence type="ECO:0000313" key="3">
    <source>
        <dbReference type="EMBL" id="MQM19098.1"/>
    </source>
</evidence>
<protein>
    <submittedName>
        <fullName evidence="3">Uncharacterized protein</fullName>
    </submittedName>
</protein>
<comment type="caution">
    <text evidence="3">The sequence shown here is derived from an EMBL/GenBank/DDBJ whole genome shotgun (WGS) entry which is preliminary data.</text>
</comment>
<keyword evidence="4" id="KW-1185">Reference proteome</keyword>
<dbReference type="AlphaFoldDB" id="A0A843XHJ8"/>
<proteinExistence type="predicted"/>
<accession>A0A843XHJ8</accession>
<reference evidence="3" key="1">
    <citation type="submission" date="2017-07" db="EMBL/GenBank/DDBJ databases">
        <title>Taro Niue Genome Assembly and Annotation.</title>
        <authorList>
            <person name="Atibalentja N."/>
            <person name="Keating K."/>
            <person name="Fields C.J."/>
        </authorList>
    </citation>
    <scope>NUCLEOTIDE SEQUENCE</scope>
    <source>
        <strain evidence="3">Niue_2</strain>
        <tissue evidence="3">Leaf</tissue>
    </source>
</reference>
<evidence type="ECO:0000313" key="4">
    <source>
        <dbReference type="Proteomes" id="UP000652761"/>
    </source>
</evidence>
<sequence>MATKSEAVRRRTDWSAPERTPNDLGIPDQPRELYKRLNVTVLTTVFPFALESVTRACPKHSLNRRRGTEVPACSSWQPSWRTLELRGKQDLDSGIESFVELSCLGQDTEVVEAVLFPVWPGQSFVSLPLSVLVLEPRSGARHGVAAWPGCSVACILVVFCGGSVLLFRVGGGRSQAGEQREWLSMVCGFPTSQCVRSLGWFCLWALDLVEV</sequence>
<evidence type="ECO:0000256" key="1">
    <source>
        <dbReference type="SAM" id="MobiDB-lite"/>
    </source>
</evidence>
<dbReference type="EMBL" id="NMUH01008662">
    <property type="protein sequence ID" value="MQM19098.1"/>
    <property type="molecule type" value="Genomic_DNA"/>
</dbReference>
<keyword evidence="2" id="KW-1133">Transmembrane helix</keyword>
<keyword evidence="2" id="KW-0812">Transmembrane</keyword>
<name>A0A843XHJ8_COLES</name>
<gene>
    <name evidence="3" type="ORF">Taro_052097</name>
</gene>
<feature type="compositionally biased region" description="Basic and acidic residues" evidence="1">
    <location>
        <begin position="1"/>
        <end position="13"/>
    </location>
</feature>
<evidence type="ECO:0000256" key="2">
    <source>
        <dbReference type="SAM" id="Phobius"/>
    </source>
</evidence>
<keyword evidence="2" id="KW-0472">Membrane</keyword>
<feature type="region of interest" description="Disordered" evidence="1">
    <location>
        <begin position="1"/>
        <end position="27"/>
    </location>
</feature>